<feature type="compositionally biased region" description="Polar residues" evidence="1">
    <location>
        <begin position="517"/>
        <end position="529"/>
    </location>
</feature>
<organism evidence="3 4">
    <name type="scientific">Patella caerulea</name>
    <name type="common">Rayed Mediterranean limpet</name>
    <dbReference type="NCBI Taxonomy" id="87958"/>
    <lineage>
        <taxon>Eukaryota</taxon>
        <taxon>Metazoa</taxon>
        <taxon>Spiralia</taxon>
        <taxon>Lophotrochozoa</taxon>
        <taxon>Mollusca</taxon>
        <taxon>Gastropoda</taxon>
        <taxon>Patellogastropoda</taxon>
        <taxon>Patelloidea</taxon>
        <taxon>Patellidae</taxon>
        <taxon>Patella</taxon>
    </lineage>
</organism>
<dbReference type="AlphaFoldDB" id="A0AAN8PFP6"/>
<sequence>MMLTVRLLALFQFVFLLDDINGAVIPPKNPAAVVMKSYINPLALVKRSADGYDNRYKFLLPRFRRSVSNGNQAFHTSNYFPYPTAPKQQNVYSPPSPATSSASSGKQNWNLRALEDDNYNTRANRMAQDDDFFNGARGNRLYAEDDYYNFNNQPGRFPSGSSYYQPANYEHQGQNLQTGGQYEDDRKKRATYGLKRTNKSLIKKREVSLSNLQIQDLPTQQLDGRMLGNSYNLNNGQFGVTGFDNQALGNGGYIDDNYSNNQGFGTAGYFDNNYSNNQALGSTGYIDDNYSNNLQNPNNQAIGGSAYIDDNYSNNQQYSNNQPLGIAGYSDDILYANNQGVGSTRYMDDDFINQPLGSTGLTNNQGVANVGYYSDDYIPNNQPLGANGNSNNRQLGGGGFIDDDFITNGQQIGGVASDNQANQMGGVDGVLSQVGRRVIEHSLPGRQISGVGVQDTVDAATRPVSGLTGSDVHHRGRYPYLSNIFNKRPFHLGGAGEQRQIASVTNNPAATVVNVTGIQFPSPNPQNNGVPKPTRYINTPDNPNLEDRPRTRVTQNRTNSGAPLPLLPSNTVHETRKKRDNSDWFSNLFNGGSDDYSSQVGLRNQPMDDDYYYYANNFNGGNAGDDYNDYYNGIQRSGQFEDDRKKRDVASESRTVNQMNGASLVG</sequence>
<feature type="region of interest" description="Disordered" evidence="1">
    <location>
        <begin position="639"/>
        <end position="666"/>
    </location>
</feature>
<dbReference type="Proteomes" id="UP001347796">
    <property type="component" value="Unassembled WGS sequence"/>
</dbReference>
<feature type="region of interest" description="Disordered" evidence="1">
    <location>
        <begin position="517"/>
        <end position="579"/>
    </location>
</feature>
<feature type="chain" id="PRO_5042987344" evidence="2">
    <location>
        <begin position="23"/>
        <end position="666"/>
    </location>
</feature>
<gene>
    <name evidence="3" type="ORF">SNE40_013628</name>
</gene>
<proteinExistence type="predicted"/>
<feature type="compositionally biased region" description="Polar residues" evidence="1">
    <location>
        <begin position="552"/>
        <end position="561"/>
    </location>
</feature>
<protein>
    <submittedName>
        <fullName evidence="3">Uncharacterized protein</fullName>
    </submittedName>
</protein>
<evidence type="ECO:0000313" key="4">
    <source>
        <dbReference type="Proteomes" id="UP001347796"/>
    </source>
</evidence>
<keyword evidence="2" id="KW-0732">Signal</keyword>
<feature type="compositionally biased region" description="Basic and acidic residues" evidence="1">
    <location>
        <begin position="639"/>
        <end position="651"/>
    </location>
</feature>
<reference evidence="3 4" key="1">
    <citation type="submission" date="2024-01" db="EMBL/GenBank/DDBJ databases">
        <title>The genome of the rayed Mediterranean limpet Patella caerulea (Linnaeus, 1758).</title>
        <authorList>
            <person name="Anh-Thu Weber A."/>
            <person name="Halstead-Nussloch G."/>
        </authorList>
    </citation>
    <scope>NUCLEOTIDE SEQUENCE [LARGE SCALE GENOMIC DNA]</scope>
    <source>
        <strain evidence="3">AATW-2023a</strain>
        <tissue evidence="3">Whole specimen</tissue>
    </source>
</reference>
<evidence type="ECO:0000256" key="2">
    <source>
        <dbReference type="SAM" id="SignalP"/>
    </source>
</evidence>
<feature type="signal peptide" evidence="2">
    <location>
        <begin position="1"/>
        <end position="22"/>
    </location>
</feature>
<comment type="caution">
    <text evidence="3">The sequence shown here is derived from an EMBL/GenBank/DDBJ whole genome shotgun (WGS) entry which is preliminary data.</text>
</comment>
<accession>A0AAN8PFP6</accession>
<feature type="compositionally biased region" description="Polar residues" evidence="1">
    <location>
        <begin position="652"/>
        <end position="666"/>
    </location>
</feature>
<feature type="region of interest" description="Disordered" evidence="1">
    <location>
        <begin position="85"/>
        <end position="108"/>
    </location>
</feature>
<keyword evidence="4" id="KW-1185">Reference proteome</keyword>
<evidence type="ECO:0000256" key="1">
    <source>
        <dbReference type="SAM" id="MobiDB-lite"/>
    </source>
</evidence>
<dbReference type="EMBL" id="JAZGQO010000010">
    <property type="protein sequence ID" value="KAK6175094.1"/>
    <property type="molecule type" value="Genomic_DNA"/>
</dbReference>
<name>A0AAN8PFP6_PATCE</name>
<evidence type="ECO:0000313" key="3">
    <source>
        <dbReference type="EMBL" id="KAK6175094.1"/>
    </source>
</evidence>